<dbReference type="InterPro" id="IPR036438">
    <property type="entry name" value="Insulin-like_sf"/>
</dbReference>
<evidence type="ECO:0000256" key="5">
    <source>
        <dbReference type="SAM" id="SignalP"/>
    </source>
</evidence>
<dbReference type="GO" id="GO:0005179">
    <property type="term" value="F:hormone activity"/>
    <property type="evidence" value="ECO:0007669"/>
    <property type="project" value="InterPro"/>
</dbReference>
<dbReference type="Proteomes" id="UP001178461">
    <property type="component" value="Chromosome 3"/>
</dbReference>
<comment type="similarity">
    <text evidence="2">Belongs to the insulin family.</text>
</comment>
<dbReference type="InterPro" id="IPR003235">
    <property type="entry name" value="Nem_insulin-like_b-type"/>
</dbReference>
<keyword evidence="5" id="KW-0732">Signal</keyword>
<evidence type="ECO:0000313" key="7">
    <source>
        <dbReference type="Proteomes" id="UP001178461"/>
    </source>
</evidence>
<accession>A0AA35K3L3</accession>
<evidence type="ECO:0000313" key="6">
    <source>
        <dbReference type="EMBL" id="CAI5770299.1"/>
    </source>
</evidence>
<evidence type="ECO:0000256" key="4">
    <source>
        <dbReference type="ARBA" id="ARBA00023157"/>
    </source>
</evidence>
<comment type="subcellular location">
    <subcellularLocation>
        <location evidence="1">Secreted</location>
    </subcellularLocation>
</comment>
<keyword evidence="7" id="KW-1185">Reference proteome</keyword>
<organism evidence="6 7">
    <name type="scientific">Podarcis lilfordi</name>
    <name type="common">Lilford's wall lizard</name>
    <dbReference type="NCBI Taxonomy" id="74358"/>
    <lineage>
        <taxon>Eukaryota</taxon>
        <taxon>Metazoa</taxon>
        <taxon>Chordata</taxon>
        <taxon>Craniata</taxon>
        <taxon>Vertebrata</taxon>
        <taxon>Euteleostomi</taxon>
        <taxon>Lepidosauria</taxon>
        <taxon>Squamata</taxon>
        <taxon>Bifurcata</taxon>
        <taxon>Unidentata</taxon>
        <taxon>Episquamata</taxon>
        <taxon>Laterata</taxon>
        <taxon>Lacertibaenia</taxon>
        <taxon>Lacertidae</taxon>
        <taxon>Podarcis</taxon>
    </lineage>
</organism>
<feature type="chain" id="PRO_5041330482" evidence="5">
    <location>
        <begin position="31"/>
        <end position="80"/>
    </location>
</feature>
<protein>
    <submittedName>
        <fullName evidence="6">---NA</fullName>
    </submittedName>
</protein>
<dbReference type="EMBL" id="OX395128">
    <property type="protein sequence ID" value="CAI5770299.1"/>
    <property type="molecule type" value="Genomic_DNA"/>
</dbReference>
<dbReference type="AlphaFoldDB" id="A0AA35K3L3"/>
<dbReference type="Pfam" id="PF03488">
    <property type="entry name" value="Ins_beta"/>
    <property type="match status" value="1"/>
</dbReference>
<evidence type="ECO:0000256" key="3">
    <source>
        <dbReference type="ARBA" id="ARBA00022525"/>
    </source>
</evidence>
<dbReference type="GO" id="GO:0005576">
    <property type="term" value="C:extracellular region"/>
    <property type="evidence" value="ECO:0007669"/>
    <property type="project" value="UniProtKB-SubCell"/>
</dbReference>
<keyword evidence="3" id="KW-0964">Secreted</keyword>
<evidence type="ECO:0000256" key="2">
    <source>
        <dbReference type="ARBA" id="ARBA00009034"/>
    </source>
</evidence>
<dbReference type="Gene3D" id="1.10.100.10">
    <property type="entry name" value="Insulin-like"/>
    <property type="match status" value="1"/>
</dbReference>
<name>A0AA35K3L3_9SAUR</name>
<keyword evidence="4" id="KW-1015">Disulfide bond</keyword>
<sequence>MNNHVRQVKFAMALWTIILPLLLILSLSDGFPDDERIKECGAHYAELVKNLCQGGVSGSIGEECCTTDCSYKEIKERYCP</sequence>
<evidence type="ECO:0000256" key="1">
    <source>
        <dbReference type="ARBA" id="ARBA00004613"/>
    </source>
</evidence>
<proteinExistence type="inferred from homology"/>
<reference evidence="6" key="1">
    <citation type="submission" date="2022-12" db="EMBL/GenBank/DDBJ databases">
        <authorList>
            <person name="Alioto T."/>
            <person name="Alioto T."/>
            <person name="Gomez Garrido J."/>
        </authorList>
    </citation>
    <scope>NUCLEOTIDE SEQUENCE</scope>
</reference>
<gene>
    <name evidence="6" type="ORF">PODLI_1B031600</name>
</gene>
<feature type="signal peptide" evidence="5">
    <location>
        <begin position="1"/>
        <end position="30"/>
    </location>
</feature>
<dbReference type="SUPFAM" id="SSF56994">
    <property type="entry name" value="Insulin-like"/>
    <property type="match status" value="1"/>
</dbReference>